<dbReference type="Gene3D" id="2.40.128.20">
    <property type="match status" value="1"/>
</dbReference>
<accession>A0A9D2ICH9</accession>
<reference evidence="1" key="1">
    <citation type="journal article" date="2021" name="PeerJ">
        <title>Extensive microbial diversity within the chicken gut microbiome revealed by metagenomics and culture.</title>
        <authorList>
            <person name="Gilroy R."/>
            <person name="Ravi A."/>
            <person name="Getino M."/>
            <person name="Pursley I."/>
            <person name="Horton D.L."/>
            <person name="Alikhan N.F."/>
            <person name="Baker D."/>
            <person name="Gharbi K."/>
            <person name="Hall N."/>
            <person name="Watson M."/>
            <person name="Adriaenssens E.M."/>
            <person name="Foster-Nyarko E."/>
            <person name="Jarju S."/>
            <person name="Secka A."/>
            <person name="Antonio M."/>
            <person name="Oren A."/>
            <person name="Chaudhuri R.R."/>
            <person name="La Ragione R."/>
            <person name="Hildebrand F."/>
            <person name="Pallen M.J."/>
        </authorList>
    </citation>
    <scope>NUCLEOTIDE SEQUENCE</scope>
    <source>
        <strain evidence="1">CHK187-5294</strain>
    </source>
</reference>
<gene>
    <name evidence="1" type="ORF">H9727_04345</name>
</gene>
<name>A0A9D2ICH9_9FIRM</name>
<sequence>MKRFTIILKAESEGEREVVSAAAECVEQKEGADFLFSGKNCRYCVHIGDAVHIERTGDISYKLSLDTHRRTATTIRTPYGELPAEVAAERLRIRERDGSFFVSADYVLFFPNFSQKHSIFFMAKRDGVPPQ</sequence>
<dbReference type="EMBL" id="DXCL01000026">
    <property type="protein sequence ID" value="HIZ03495.1"/>
    <property type="molecule type" value="Genomic_DNA"/>
</dbReference>
<proteinExistence type="predicted"/>
<evidence type="ECO:0000313" key="1">
    <source>
        <dbReference type="EMBL" id="HIZ03495.1"/>
    </source>
</evidence>
<dbReference type="InterPro" id="IPR015231">
    <property type="entry name" value="DUF1934"/>
</dbReference>
<evidence type="ECO:0000313" key="2">
    <source>
        <dbReference type="Proteomes" id="UP000824132"/>
    </source>
</evidence>
<reference evidence="1" key="2">
    <citation type="submission" date="2021-04" db="EMBL/GenBank/DDBJ databases">
        <authorList>
            <person name="Gilroy R."/>
        </authorList>
    </citation>
    <scope>NUCLEOTIDE SEQUENCE</scope>
    <source>
        <strain evidence="1">CHK187-5294</strain>
    </source>
</reference>
<dbReference type="Proteomes" id="UP000824132">
    <property type="component" value="Unassembled WGS sequence"/>
</dbReference>
<protein>
    <submittedName>
        <fullName evidence="1">DUF1934 domain-containing protein</fullName>
    </submittedName>
</protein>
<organism evidence="1 2">
    <name type="scientific">Candidatus Borkfalkia avistercoris</name>
    <dbReference type="NCBI Taxonomy" id="2838504"/>
    <lineage>
        <taxon>Bacteria</taxon>
        <taxon>Bacillati</taxon>
        <taxon>Bacillota</taxon>
        <taxon>Clostridia</taxon>
        <taxon>Christensenellales</taxon>
        <taxon>Christensenellaceae</taxon>
        <taxon>Candidatus Borkfalkia</taxon>
    </lineage>
</organism>
<dbReference type="Pfam" id="PF09148">
    <property type="entry name" value="DUF1934"/>
    <property type="match status" value="1"/>
</dbReference>
<dbReference type="InterPro" id="IPR012674">
    <property type="entry name" value="Calycin"/>
</dbReference>
<dbReference type="AlphaFoldDB" id="A0A9D2ICH9"/>
<comment type="caution">
    <text evidence="1">The sequence shown here is derived from an EMBL/GenBank/DDBJ whole genome shotgun (WGS) entry which is preliminary data.</text>
</comment>